<dbReference type="Proteomes" id="UP000027734">
    <property type="component" value="Unassembled WGS sequence"/>
</dbReference>
<keyword evidence="2" id="KW-1185">Reference proteome</keyword>
<dbReference type="Pfam" id="PF21810">
    <property type="entry name" value="DUF6880"/>
    <property type="match status" value="1"/>
</dbReference>
<dbReference type="STRING" id="1300350.Z948_1072"/>
<accession>A0A073IUM1</accession>
<organism evidence="1 2">
    <name type="scientific">Sulfitobacter donghicola DSW-25 = KCTC 12864 = JCM 14565</name>
    <dbReference type="NCBI Taxonomy" id="1300350"/>
    <lineage>
        <taxon>Bacteria</taxon>
        <taxon>Pseudomonadati</taxon>
        <taxon>Pseudomonadota</taxon>
        <taxon>Alphaproteobacteria</taxon>
        <taxon>Rhodobacterales</taxon>
        <taxon>Roseobacteraceae</taxon>
        <taxon>Sulfitobacter</taxon>
    </lineage>
</organism>
<dbReference type="eggNOG" id="ENOG502Z8B2">
    <property type="taxonomic scope" value="Bacteria"/>
</dbReference>
<reference evidence="1 2" key="1">
    <citation type="submission" date="2014-01" db="EMBL/GenBank/DDBJ databases">
        <title>Sulfitobacter donghicola JCM 14565 Genome Sequencing.</title>
        <authorList>
            <person name="Lai Q."/>
            <person name="Hong Z."/>
        </authorList>
    </citation>
    <scope>NUCLEOTIDE SEQUENCE [LARGE SCALE GENOMIC DNA]</scope>
    <source>
        <strain evidence="1 2">JCM 14565</strain>
    </source>
</reference>
<dbReference type="InterPro" id="IPR049245">
    <property type="entry name" value="DUF6880"/>
</dbReference>
<proteinExistence type="predicted"/>
<evidence type="ECO:0000313" key="1">
    <source>
        <dbReference type="EMBL" id="KEJ89067.1"/>
    </source>
</evidence>
<evidence type="ECO:0000313" key="2">
    <source>
        <dbReference type="Proteomes" id="UP000027734"/>
    </source>
</evidence>
<gene>
    <name evidence="1" type="ORF">DSW25_12645</name>
</gene>
<dbReference type="EMBL" id="JAMC01000004">
    <property type="protein sequence ID" value="KEJ89067.1"/>
    <property type="molecule type" value="Genomic_DNA"/>
</dbReference>
<comment type="caution">
    <text evidence="1">The sequence shown here is derived from an EMBL/GenBank/DDBJ whole genome shotgun (WGS) entry which is preliminary data.</text>
</comment>
<dbReference type="RefSeq" id="WP_025058513.1">
    <property type="nucleotide sequence ID" value="NZ_JAMC01000004.1"/>
</dbReference>
<protein>
    <submittedName>
        <fullName evidence="1">Uncharacterized protein</fullName>
    </submittedName>
</protein>
<dbReference type="OrthoDB" id="7183688at2"/>
<sequence length="475" mass="53500">MSKKTLNEANLSALGAERLAQLLIEVSTGSAEIKRRLRLELSHNLGATELAHDVRKRLTSIQRSKSRVSWRKRKALVKDLSTQAEMITDKIALEAPTEAFDLLWQFTQMAPSVFDRVDDSRGEVQAVFSQAFEQFGEIADRAILNPTDLATRTWDALRDNSCGEFDGIIPLLAPSMGDEGLAHLKELIAEYKETPLETNDDDHAALQFLRDLRSTGGDFAAEQKNALIRDCLQEIAIAQGDTDAYIDQYSQEDLADPAVAAEVALLLLENDQPEKAFDLLMDADPQDAGVQPEWDAAYIACLLYLGRVDDAQTHRWDCFRRTLAPDYLRDHLKLLPDFDDIEAEDTAKALAMEFGDLTTALLFFTQWPDLSKGAQLIETRTAEIDGQLDHILGPIAETLQVRYPMAAVLLWRRMIDYALWEGRTQHYAQMAGYLMDCAAVDGEIEDYGKYPTHLSYLENLRQTYPHKASFWAKLP</sequence>
<name>A0A073IUM1_9RHOB</name>
<dbReference type="AlphaFoldDB" id="A0A073IUM1"/>